<keyword evidence="3 7" id="KW-0812">Transmembrane</keyword>
<sequence>MSAEPTSIAQQPLASRQKRKLGAGLVTGAADDDPSGIATYSQAGALWGYATLWTVVLTLPLMIGIQMVCAHVGRVTGRGLAANMRAHLPRTLVLLLVFLLLLANIINLAADIGAMGAAVSLLLGGPAWFYALALATVSLCLEVFVPFVRYAPFLKWLTLSLLAYVMTAFVVDVPWRSVVAQPWPTWPWSVSYFVVVVGVFGTTISPYLFFWQAAEEVEEEAQSPTDRPLIEAPEQAATSFERIRFDTVFGMSYSNIVAFFIILTTASVLHGHGVMDIRTPADAARALEPLAGRSASLLFAAGIIGTGLLAVPVLAGSAAYAVTEAMGMKSSLAEKPGSAKVFYSIIIGAMVLGIVLSCLPIDPLRMLFLAAVINGVISVPLMGAIMWIACQPGVMRQFVVVGWLRWLGWGATAVMALAVVGMFIH</sequence>
<keyword evidence="2" id="KW-0813">Transport</keyword>
<feature type="transmembrane region" description="Helical" evidence="7">
    <location>
        <begin position="367"/>
        <end position="390"/>
    </location>
</feature>
<evidence type="ECO:0000313" key="8">
    <source>
        <dbReference type="EMBL" id="MET3650608.1"/>
    </source>
</evidence>
<name>A0ABV2JP43_9GAMM</name>
<feature type="transmembrane region" description="Helical" evidence="7">
    <location>
        <begin position="91"/>
        <end position="110"/>
    </location>
</feature>
<dbReference type="Proteomes" id="UP001549184">
    <property type="component" value="Unassembled WGS sequence"/>
</dbReference>
<evidence type="ECO:0000313" key="9">
    <source>
        <dbReference type="Proteomes" id="UP001549184"/>
    </source>
</evidence>
<protein>
    <submittedName>
        <fullName evidence="8">Mn2+/Fe2+ NRAMP family transporter</fullName>
    </submittedName>
</protein>
<feature type="transmembrane region" description="Helical" evidence="7">
    <location>
        <begin position="153"/>
        <end position="171"/>
    </location>
</feature>
<comment type="caution">
    <text evidence="8">The sequence shown here is derived from an EMBL/GenBank/DDBJ whole genome shotgun (WGS) entry which is preliminary data.</text>
</comment>
<reference evidence="8 9" key="1">
    <citation type="submission" date="2024-06" db="EMBL/GenBank/DDBJ databases">
        <title>Sorghum-associated microbial communities from plants grown in Nebraska, USA.</title>
        <authorList>
            <person name="Schachtman D."/>
        </authorList>
    </citation>
    <scope>NUCLEOTIDE SEQUENCE [LARGE SCALE GENOMIC DNA]</scope>
    <source>
        <strain evidence="8 9">1073</strain>
    </source>
</reference>
<dbReference type="RefSeq" id="WP_354012104.1">
    <property type="nucleotide sequence ID" value="NZ_JBEPMU010000001.1"/>
</dbReference>
<gene>
    <name evidence="8" type="ORF">ABIC75_000310</name>
</gene>
<feature type="transmembrane region" description="Helical" evidence="7">
    <location>
        <begin position="402"/>
        <end position="424"/>
    </location>
</feature>
<evidence type="ECO:0000256" key="3">
    <source>
        <dbReference type="ARBA" id="ARBA00022692"/>
    </source>
</evidence>
<dbReference type="EMBL" id="JBEPMU010000001">
    <property type="protein sequence ID" value="MET3650608.1"/>
    <property type="molecule type" value="Genomic_DNA"/>
</dbReference>
<dbReference type="Pfam" id="PF01566">
    <property type="entry name" value="Nramp"/>
    <property type="match status" value="1"/>
</dbReference>
<keyword evidence="9" id="KW-1185">Reference proteome</keyword>
<evidence type="ECO:0000256" key="1">
    <source>
        <dbReference type="ARBA" id="ARBA00004141"/>
    </source>
</evidence>
<dbReference type="PANTHER" id="PTHR11706">
    <property type="entry name" value="SOLUTE CARRIER PROTEIN FAMILY 11 MEMBER"/>
    <property type="match status" value="1"/>
</dbReference>
<feature type="transmembrane region" description="Helical" evidence="7">
    <location>
        <begin position="341"/>
        <end position="361"/>
    </location>
</feature>
<accession>A0ABV2JP43</accession>
<organism evidence="8 9">
    <name type="scientific">Dyella japonica</name>
    <dbReference type="NCBI Taxonomy" id="231455"/>
    <lineage>
        <taxon>Bacteria</taxon>
        <taxon>Pseudomonadati</taxon>
        <taxon>Pseudomonadota</taxon>
        <taxon>Gammaproteobacteria</taxon>
        <taxon>Lysobacterales</taxon>
        <taxon>Rhodanobacteraceae</taxon>
        <taxon>Dyella</taxon>
    </lineage>
</organism>
<feature type="transmembrane region" description="Helical" evidence="7">
    <location>
        <begin position="295"/>
        <end position="320"/>
    </location>
</feature>
<evidence type="ECO:0000256" key="6">
    <source>
        <dbReference type="ARBA" id="ARBA00023136"/>
    </source>
</evidence>
<evidence type="ECO:0000256" key="5">
    <source>
        <dbReference type="ARBA" id="ARBA00022989"/>
    </source>
</evidence>
<keyword evidence="4" id="KW-0769">Symport</keyword>
<dbReference type="PANTHER" id="PTHR11706:SF33">
    <property type="entry name" value="NATURAL RESISTANCE-ASSOCIATED MACROPHAGE PROTEIN 2"/>
    <property type="match status" value="1"/>
</dbReference>
<feature type="transmembrane region" description="Helical" evidence="7">
    <location>
        <begin position="191"/>
        <end position="210"/>
    </location>
</feature>
<keyword evidence="6 7" id="KW-0472">Membrane</keyword>
<feature type="transmembrane region" description="Helical" evidence="7">
    <location>
        <begin position="46"/>
        <end position="70"/>
    </location>
</feature>
<evidence type="ECO:0000256" key="4">
    <source>
        <dbReference type="ARBA" id="ARBA00022847"/>
    </source>
</evidence>
<keyword evidence="5 7" id="KW-1133">Transmembrane helix</keyword>
<evidence type="ECO:0000256" key="2">
    <source>
        <dbReference type="ARBA" id="ARBA00022448"/>
    </source>
</evidence>
<feature type="transmembrane region" description="Helical" evidence="7">
    <location>
        <begin position="116"/>
        <end position="141"/>
    </location>
</feature>
<evidence type="ECO:0000256" key="7">
    <source>
        <dbReference type="SAM" id="Phobius"/>
    </source>
</evidence>
<comment type="subcellular location">
    <subcellularLocation>
        <location evidence="1">Membrane</location>
        <topology evidence="1">Multi-pass membrane protein</topology>
    </subcellularLocation>
</comment>
<proteinExistence type="predicted"/>
<feature type="transmembrane region" description="Helical" evidence="7">
    <location>
        <begin position="252"/>
        <end position="275"/>
    </location>
</feature>
<dbReference type="InterPro" id="IPR001046">
    <property type="entry name" value="NRAMP_fam"/>
</dbReference>